<evidence type="ECO:0000313" key="4">
    <source>
        <dbReference type="EMBL" id="SFJ06693.1"/>
    </source>
</evidence>
<protein>
    <submittedName>
        <fullName evidence="4">Arylsulfatase</fullName>
    </submittedName>
</protein>
<proteinExistence type="inferred from homology"/>
<dbReference type="InterPro" id="IPR050738">
    <property type="entry name" value="Sulfatase"/>
</dbReference>
<dbReference type="Gene3D" id="3.40.720.10">
    <property type="entry name" value="Alkaline Phosphatase, subunit A"/>
    <property type="match status" value="1"/>
</dbReference>
<dbReference type="FunFam" id="3.40.720.10:FF:000047">
    <property type="entry name" value="Arylsulfatase"/>
    <property type="match status" value="1"/>
</dbReference>
<accession>A0A1I3NBK0</accession>
<dbReference type="GO" id="GO:0004065">
    <property type="term" value="F:arylsulfatase activity"/>
    <property type="evidence" value="ECO:0007669"/>
    <property type="project" value="TreeGrafter"/>
</dbReference>
<dbReference type="SUPFAM" id="SSF49785">
    <property type="entry name" value="Galactose-binding domain-like"/>
    <property type="match status" value="1"/>
</dbReference>
<dbReference type="RefSeq" id="WP_090628165.1">
    <property type="nucleotide sequence ID" value="NZ_FOQO01000007.1"/>
</dbReference>
<name>A0A1I3NBK0_9SPHI</name>
<dbReference type="InterPro" id="IPR008979">
    <property type="entry name" value="Galactose-bd-like_sf"/>
</dbReference>
<keyword evidence="2" id="KW-0378">Hydrolase</keyword>
<evidence type="ECO:0000259" key="3">
    <source>
        <dbReference type="Pfam" id="PF00884"/>
    </source>
</evidence>
<feature type="domain" description="Sulfatase N-terminal" evidence="3">
    <location>
        <begin position="33"/>
        <end position="423"/>
    </location>
</feature>
<evidence type="ECO:0000256" key="1">
    <source>
        <dbReference type="ARBA" id="ARBA00008779"/>
    </source>
</evidence>
<reference evidence="4 5" key="1">
    <citation type="submission" date="2016-10" db="EMBL/GenBank/DDBJ databases">
        <authorList>
            <person name="de Groot N.N."/>
        </authorList>
    </citation>
    <scope>NUCLEOTIDE SEQUENCE [LARGE SCALE GENOMIC DNA]</scope>
    <source>
        <strain evidence="4 5">RK1</strain>
    </source>
</reference>
<dbReference type="OrthoDB" id="9803751at2"/>
<evidence type="ECO:0000256" key="2">
    <source>
        <dbReference type="ARBA" id="ARBA00022801"/>
    </source>
</evidence>
<sequence length="694" mass="77864">MLIIKLLRIIWAGWIVAFFGMFSVGFAQTKHRPNIVLIMADDLGFSDLGCYGGEIETPALDGLASGGLRYKQFYSAARCCPSRAALMTGLYPHQAGMGWMAAADMGTAAYQGELNTKSVTIAEVLRSAGYRTYMTGKWHLTNERHIEGQVVDTWPLQRGFDRYFGIIPGGANYFTPTVYSGNTPYPAPDGFYLTEAISDTSVSYIRKHVTTSAETPFFMYVAYTAPHWPLHALEHEIEKYRQRYRQGWDALRVARFHRQQKIGLFGPETVLSPRDTTVPAWDHLGGEKQAEMAERMAIYAAQVDIMDQGIGRIVDELKRQGLYEQTVILFVSDNGACAEFISSGIHKTVNGTDANTFESYRINWANLSSTPFREYKHYTHEGGIATPMIAHWPKGIEKTLHNGFARDYGHLIDIMATCVDLAEATYPDTYNGHEILPMQGRSLLPQFRGASADRRKIFWEHEANIAVRDGRWKMVAKTPIGQAFSRDALELYDMERDPVEATNVAADHQKLLDTLYDAWEDWARDIGALPMDTRDYGERQHDYTRMINGSFDANLGGWKIQGVHPAIGMVSIDTTGQLTGKNAAYIKLYEDGAAPADLVLSWRFYAKQGERFRIGLTCKANNSLSFPVCIYNANDLGTRLLDQRWMATGESTSNAEESNPIPQDGFYRLSVEVGALKEGDECWIDDVILTPIIP</sequence>
<dbReference type="SUPFAM" id="SSF53649">
    <property type="entry name" value="Alkaline phosphatase-like"/>
    <property type="match status" value="1"/>
</dbReference>
<dbReference type="Gene3D" id="3.30.1120.10">
    <property type="match status" value="1"/>
</dbReference>
<dbReference type="PANTHER" id="PTHR42693:SF53">
    <property type="entry name" value="ENDO-4-O-SULFATASE"/>
    <property type="match status" value="1"/>
</dbReference>
<dbReference type="STRING" id="1477437.SAMN05444682_107161"/>
<dbReference type="AlphaFoldDB" id="A0A1I3NBK0"/>
<comment type="similarity">
    <text evidence="1">Belongs to the sulfatase family.</text>
</comment>
<dbReference type="Proteomes" id="UP000198670">
    <property type="component" value="Unassembled WGS sequence"/>
</dbReference>
<dbReference type="Gene3D" id="2.60.120.260">
    <property type="entry name" value="Galactose-binding domain-like"/>
    <property type="match status" value="1"/>
</dbReference>
<dbReference type="CDD" id="cd16025">
    <property type="entry name" value="PAS_like"/>
    <property type="match status" value="1"/>
</dbReference>
<keyword evidence="5" id="KW-1185">Reference proteome</keyword>
<dbReference type="InterPro" id="IPR017850">
    <property type="entry name" value="Alkaline_phosphatase_core_sf"/>
</dbReference>
<gene>
    <name evidence="4" type="ORF">SAMN05444682_107161</name>
</gene>
<dbReference type="InterPro" id="IPR000917">
    <property type="entry name" value="Sulfatase_N"/>
</dbReference>
<dbReference type="EMBL" id="FOQO01000007">
    <property type="protein sequence ID" value="SFJ06693.1"/>
    <property type="molecule type" value="Genomic_DNA"/>
</dbReference>
<evidence type="ECO:0000313" key="5">
    <source>
        <dbReference type="Proteomes" id="UP000198670"/>
    </source>
</evidence>
<dbReference type="PANTHER" id="PTHR42693">
    <property type="entry name" value="ARYLSULFATASE FAMILY MEMBER"/>
    <property type="match status" value="1"/>
</dbReference>
<organism evidence="4 5">
    <name type="scientific">Parapedobacter indicus</name>
    <dbReference type="NCBI Taxonomy" id="1477437"/>
    <lineage>
        <taxon>Bacteria</taxon>
        <taxon>Pseudomonadati</taxon>
        <taxon>Bacteroidota</taxon>
        <taxon>Sphingobacteriia</taxon>
        <taxon>Sphingobacteriales</taxon>
        <taxon>Sphingobacteriaceae</taxon>
        <taxon>Parapedobacter</taxon>
    </lineage>
</organism>
<dbReference type="Pfam" id="PF00884">
    <property type="entry name" value="Sulfatase"/>
    <property type="match status" value="1"/>
</dbReference>